<name>A0A317X473_9EURO</name>
<gene>
    <name evidence="2" type="ORF">BO70DRAFT_383962</name>
</gene>
<evidence type="ECO:0000313" key="3">
    <source>
        <dbReference type="Proteomes" id="UP000247233"/>
    </source>
</evidence>
<reference evidence="2 3" key="1">
    <citation type="submission" date="2016-12" db="EMBL/GenBank/DDBJ databases">
        <title>The genomes of Aspergillus section Nigri reveals drivers in fungal speciation.</title>
        <authorList>
            <consortium name="DOE Joint Genome Institute"/>
            <person name="Vesth T.C."/>
            <person name="Nybo J."/>
            <person name="Theobald S."/>
            <person name="Brandl J."/>
            <person name="Frisvad J.C."/>
            <person name="Nielsen K.F."/>
            <person name="Lyhne E.K."/>
            <person name="Kogle M.E."/>
            <person name="Kuo A."/>
            <person name="Riley R."/>
            <person name="Clum A."/>
            <person name="Nolan M."/>
            <person name="Lipzen A."/>
            <person name="Salamov A."/>
            <person name="Henrissat B."/>
            <person name="Wiebenga A."/>
            <person name="De Vries R.P."/>
            <person name="Grigoriev I.V."/>
            <person name="Mortensen U.H."/>
            <person name="Andersen M.R."/>
            <person name="Baker S.E."/>
        </authorList>
    </citation>
    <scope>NUCLEOTIDE SEQUENCE [LARGE SCALE GENOMIC DNA]</scope>
    <source>
        <strain evidence="2 3">CBS 117.55</strain>
    </source>
</reference>
<accession>A0A317X473</accession>
<dbReference type="EMBL" id="MSFL01000001">
    <property type="protein sequence ID" value="PWY92402.1"/>
    <property type="molecule type" value="Genomic_DNA"/>
</dbReference>
<organism evidence="2 3">
    <name type="scientific">Aspergillus heteromorphus CBS 117.55</name>
    <dbReference type="NCBI Taxonomy" id="1448321"/>
    <lineage>
        <taxon>Eukaryota</taxon>
        <taxon>Fungi</taxon>
        <taxon>Dikarya</taxon>
        <taxon>Ascomycota</taxon>
        <taxon>Pezizomycotina</taxon>
        <taxon>Eurotiomycetes</taxon>
        <taxon>Eurotiomycetidae</taxon>
        <taxon>Eurotiales</taxon>
        <taxon>Aspergillaceae</taxon>
        <taxon>Aspergillus</taxon>
        <taxon>Aspergillus subgen. Circumdati</taxon>
    </lineage>
</organism>
<dbReference type="AlphaFoldDB" id="A0A317X473"/>
<comment type="caution">
    <text evidence="2">The sequence shown here is derived from an EMBL/GenBank/DDBJ whole genome shotgun (WGS) entry which is preliminary data.</text>
</comment>
<dbReference type="STRING" id="1448321.A0A317X473"/>
<dbReference type="GeneID" id="37067858"/>
<dbReference type="VEuPathDB" id="FungiDB:BO70DRAFT_383962"/>
<dbReference type="RefSeq" id="XP_025404141.1">
    <property type="nucleotide sequence ID" value="XM_025545621.1"/>
</dbReference>
<feature type="region of interest" description="Disordered" evidence="1">
    <location>
        <begin position="176"/>
        <end position="195"/>
    </location>
</feature>
<dbReference type="OrthoDB" id="2156052at2759"/>
<evidence type="ECO:0000256" key="1">
    <source>
        <dbReference type="SAM" id="MobiDB-lite"/>
    </source>
</evidence>
<proteinExistence type="predicted"/>
<evidence type="ECO:0000313" key="2">
    <source>
        <dbReference type="EMBL" id="PWY92402.1"/>
    </source>
</evidence>
<keyword evidence="3" id="KW-1185">Reference proteome</keyword>
<feature type="compositionally biased region" description="Basic and acidic residues" evidence="1">
    <location>
        <begin position="179"/>
        <end position="195"/>
    </location>
</feature>
<sequence length="289" mass="33584">MYPGVSLAMCHLTIDRILKKYMANNSSPDYRALYLEAEEQRRLAEKKEKQDLEREQTRPTSFGELIRYCHLFFLTAFENRSTISIDHENCSASQEQIYRSNAGFLFQPRLYLKALGDEFSERPISSEQDLESYERFCVENHVRDIIAKLCTINAARDEFRLGKDIQFDNHANALDTNEEDKYGKDKSTGSRRSRPDQFCVHRVDGENKALLMTVEYKSSHKLSVENLRAGLRPMDLWHEVVRPDSVPTEGPEKLKYNAAWLTGSAVVQEYHVMIQEGLDARNRIRYSSR</sequence>
<dbReference type="Proteomes" id="UP000247233">
    <property type="component" value="Unassembled WGS sequence"/>
</dbReference>
<protein>
    <submittedName>
        <fullName evidence="2">Uncharacterized protein</fullName>
    </submittedName>
</protein>